<evidence type="ECO:0000313" key="2">
    <source>
        <dbReference type="EMBL" id="KAF2899541.1"/>
    </source>
</evidence>
<feature type="domain" description="Endonuclease/exonuclease/phosphatase" evidence="1">
    <location>
        <begin position="7"/>
        <end position="97"/>
    </location>
</feature>
<keyword evidence="3" id="KW-1185">Reference proteome</keyword>
<dbReference type="PANTHER" id="PTHR33273">
    <property type="entry name" value="DOMAIN-CONTAINING PROTEIN, PUTATIVE-RELATED"/>
    <property type="match status" value="1"/>
</dbReference>
<gene>
    <name evidence="2" type="ORF">ILUMI_06634</name>
</gene>
<dbReference type="AlphaFoldDB" id="A0A8K0D9V6"/>
<comment type="caution">
    <text evidence="2">The sequence shown here is derived from an EMBL/GenBank/DDBJ whole genome shotgun (WGS) entry which is preliminary data.</text>
</comment>
<dbReference type="OrthoDB" id="6783203at2759"/>
<dbReference type="InterPro" id="IPR005135">
    <property type="entry name" value="Endo/exonuclease/phosphatase"/>
</dbReference>
<dbReference type="InterPro" id="IPR036691">
    <property type="entry name" value="Endo/exonu/phosph_ase_sf"/>
</dbReference>
<protein>
    <recommendedName>
        <fullName evidence="1">Endonuclease/exonuclease/phosphatase domain-containing protein</fullName>
    </recommendedName>
</protein>
<sequence length="198" mass="22850">MTRNLDRLRKPIIIGGDMNAKSTVWGSSHEDARGGIILNWSLTSNMVIINKGKTPTFVRDEQKSFIDIILGSDTIAENIRDWTVAEDEENFSLHRNIYYQFVNDNQQIVNNNNMQIWRIKESKIPELRRTLNGKLPTLGNTPSIANYVKTIQDVCKKVLTNKRTDTSNHQFTGRTRRLHRRGPLAFVQEGHIQEYIIT</sequence>
<dbReference type="EMBL" id="VTPC01002759">
    <property type="protein sequence ID" value="KAF2899541.1"/>
    <property type="molecule type" value="Genomic_DNA"/>
</dbReference>
<dbReference type="SUPFAM" id="SSF56219">
    <property type="entry name" value="DNase I-like"/>
    <property type="match status" value="1"/>
</dbReference>
<organism evidence="2 3">
    <name type="scientific">Ignelater luminosus</name>
    <name type="common">Cucubano</name>
    <name type="synonym">Pyrophorus luminosus</name>
    <dbReference type="NCBI Taxonomy" id="2038154"/>
    <lineage>
        <taxon>Eukaryota</taxon>
        <taxon>Metazoa</taxon>
        <taxon>Ecdysozoa</taxon>
        <taxon>Arthropoda</taxon>
        <taxon>Hexapoda</taxon>
        <taxon>Insecta</taxon>
        <taxon>Pterygota</taxon>
        <taxon>Neoptera</taxon>
        <taxon>Endopterygota</taxon>
        <taxon>Coleoptera</taxon>
        <taxon>Polyphaga</taxon>
        <taxon>Elateriformia</taxon>
        <taxon>Elateroidea</taxon>
        <taxon>Elateridae</taxon>
        <taxon>Agrypninae</taxon>
        <taxon>Pyrophorini</taxon>
        <taxon>Ignelater</taxon>
    </lineage>
</organism>
<dbReference type="Gene3D" id="3.60.10.10">
    <property type="entry name" value="Endonuclease/exonuclease/phosphatase"/>
    <property type="match status" value="1"/>
</dbReference>
<proteinExistence type="predicted"/>
<dbReference type="Proteomes" id="UP000801492">
    <property type="component" value="Unassembled WGS sequence"/>
</dbReference>
<dbReference type="Pfam" id="PF14529">
    <property type="entry name" value="Exo_endo_phos_2"/>
    <property type="match status" value="1"/>
</dbReference>
<dbReference type="GO" id="GO:0003824">
    <property type="term" value="F:catalytic activity"/>
    <property type="evidence" value="ECO:0007669"/>
    <property type="project" value="InterPro"/>
</dbReference>
<dbReference type="PANTHER" id="PTHR33273:SF4">
    <property type="entry name" value="ENDONUCLEASE_EXONUCLEASE_PHOSPHATASE DOMAIN-CONTAINING PROTEIN"/>
    <property type="match status" value="1"/>
</dbReference>
<evidence type="ECO:0000259" key="1">
    <source>
        <dbReference type="Pfam" id="PF14529"/>
    </source>
</evidence>
<name>A0A8K0D9V6_IGNLU</name>
<accession>A0A8K0D9V6</accession>
<evidence type="ECO:0000313" key="3">
    <source>
        <dbReference type="Proteomes" id="UP000801492"/>
    </source>
</evidence>
<reference evidence="2" key="1">
    <citation type="submission" date="2019-08" db="EMBL/GenBank/DDBJ databases">
        <title>The genome of the North American firefly Photinus pyralis.</title>
        <authorList>
            <consortium name="Photinus pyralis genome working group"/>
            <person name="Fallon T.R."/>
            <person name="Sander Lower S.E."/>
            <person name="Weng J.-K."/>
        </authorList>
    </citation>
    <scope>NUCLEOTIDE SEQUENCE</scope>
    <source>
        <strain evidence="2">TRF0915ILg1</strain>
        <tissue evidence="2">Whole body</tissue>
    </source>
</reference>